<dbReference type="PANTHER" id="PTHR10492">
    <property type="match status" value="1"/>
</dbReference>
<dbReference type="PANTHER" id="PTHR10492:SF57">
    <property type="entry name" value="ATP-DEPENDENT DNA HELICASE"/>
    <property type="match status" value="1"/>
</dbReference>
<dbReference type="GO" id="GO:0016887">
    <property type="term" value="F:ATP hydrolysis activity"/>
    <property type="evidence" value="ECO:0007669"/>
    <property type="project" value="RHEA"/>
</dbReference>
<protein>
    <recommendedName>
        <fullName evidence="1">ATP-dependent DNA helicase</fullName>
        <ecNumber evidence="1">5.6.2.3</ecNumber>
    </recommendedName>
</protein>
<dbReference type="GO" id="GO:0000723">
    <property type="term" value="P:telomere maintenance"/>
    <property type="evidence" value="ECO:0007669"/>
    <property type="project" value="InterPro"/>
</dbReference>
<organism evidence="3 4">
    <name type="scientific">Araneus ventricosus</name>
    <name type="common">Orbweaver spider</name>
    <name type="synonym">Epeira ventricosa</name>
    <dbReference type="NCBI Taxonomy" id="182803"/>
    <lineage>
        <taxon>Eukaryota</taxon>
        <taxon>Metazoa</taxon>
        <taxon>Ecdysozoa</taxon>
        <taxon>Arthropoda</taxon>
        <taxon>Chelicerata</taxon>
        <taxon>Arachnida</taxon>
        <taxon>Araneae</taxon>
        <taxon>Araneomorphae</taxon>
        <taxon>Entelegynae</taxon>
        <taxon>Araneoidea</taxon>
        <taxon>Araneidae</taxon>
        <taxon>Araneus</taxon>
    </lineage>
</organism>
<keyword evidence="4" id="KW-1185">Reference proteome</keyword>
<keyword evidence="1" id="KW-0233">DNA recombination</keyword>
<gene>
    <name evidence="3" type="ORF">AVEN_235329_1</name>
</gene>
<keyword evidence="1" id="KW-0227">DNA damage</keyword>
<proteinExistence type="inferred from homology"/>
<dbReference type="EMBL" id="BGPR01000005">
    <property type="protein sequence ID" value="GBL74353.1"/>
    <property type="molecule type" value="Genomic_DNA"/>
</dbReference>
<reference evidence="3 4" key="1">
    <citation type="journal article" date="2019" name="Sci. Rep.">
        <title>Orb-weaving spider Araneus ventricosus genome elucidates the spidroin gene catalogue.</title>
        <authorList>
            <person name="Kono N."/>
            <person name="Nakamura H."/>
            <person name="Ohtoshi R."/>
            <person name="Moran D.A.P."/>
            <person name="Shinohara A."/>
            <person name="Yoshida Y."/>
            <person name="Fujiwara M."/>
            <person name="Mori M."/>
            <person name="Tomita M."/>
            <person name="Arakawa K."/>
        </authorList>
    </citation>
    <scope>NUCLEOTIDE SEQUENCE [LARGE SCALE GENOMIC DNA]</scope>
</reference>
<comment type="catalytic activity">
    <reaction evidence="1">
        <text>ATP + H2O = ADP + phosphate + H(+)</text>
        <dbReference type="Rhea" id="RHEA:13065"/>
        <dbReference type="ChEBI" id="CHEBI:15377"/>
        <dbReference type="ChEBI" id="CHEBI:15378"/>
        <dbReference type="ChEBI" id="CHEBI:30616"/>
        <dbReference type="ChEBI" id="CHEBI:43474"/>
        <dbReference type="ChEBI" id="CHEBI:456216"/>
        <dbReference type="EC" id="5.6.2.3"/>
    </reaction>
</comment>
<sequence length="428" mass="49135">MYNVRYCPFLTYPKFKGSQLNHSGEIRKNLKICKCPDTFGHIVYVSAPEAMWRLNEFNLSEKSHTVVRLAVHLPDQQAIVYQDGQEEEAVATAATRQTTLTAWFELNKNDQDSQNYLYTDIPHYYTFNKSVMKWQKWQRGGEQVIGRMPVVNIQDSERYYLRLLLLRKLRAVSFEDLKTADGIVCNTFQQTCKMQGLLEGDQHWYDTLNEAIQTRAPFQLRLLFAMICGFGEVNDIPELWFQYKDALSEDFVRQYSEDSGPQYALAEIEEFLKHYNLNLKKLKLPTVHLPDTLSNSPSFDILVEQQKGQINAQKLNEEQKLVFDIILKAIYDNKEDTSRLFFLDGPAGTGKTFLYNTLLHKIRGKGHHVTPVASTGFATSLLNGGRTAHSVFKIPIVLNATSTCNVKPNTQEAKLICDTKLIIWDEAP</sequence>
<evidence type="ECO:0000259" key="2">
    <source>
        <dbReference type="Pfam" id="PF05970"/>
    </source>
</evidence>
<evidence type="ECO:0000256" key="1">
    <source>
        <dbReference type="RuleBase" id="RU363044"/>
    </source>
</evidence>
<dbReference type="OrthoDB" id="7476720at2759"/>
<evidence type="ECO:0000313" key="3">
    <source>
        <dbReference type="EMBL" id="GBL74353.1"/>
    </source>
</evidence>
<accession>A0A4Y2A3Q9</accession>
<dbReference type="AlphaFoldDB" id="A0A4Y2A3Q9"/>
<dbReference type="GO" id="GO:0043139">
    <property type="term" value="F:5'-3' DNA helicase activity"/>
    <property type="evidence" value="ECO:0007669"/>
    <property type="project" value="UniProtKB-EC"/>
</dbReference>
<keyword evidence="1" id="KW-0234">DNA repair</keyword>
<feature type="domain" description="DNA helicase Pif1-like DEAD-box helicase" evidence="2">
    <location>
        <begin position="314"/>
        <end position="428"/>
    </location>
</feature>
<comment type="caution">
    <text evidence="3">The sequence shown here is derived from an EMBL/GenBank/DDBJ whole genome shotgun (WGS) entry which is preliminary data.</text>
</comment>
<dbReference type="GO" id="GO:0006310">
    <property type="term" value="P:DNA recombination"/>
    <property type="evidence" value="ECO:0007669"/>
    <property type="project" value="UniProtKB-KW"/>
</dbReference>
<dbReference type="Gene3D" id="3.40.50.300">
    <property type="entry name" value="P-loop containing nucleotide triphosphate hydrolases"/>
    <property type="match status" value="1"/>
</dbReference>
<dbReference type="EC" id="5.6.2.3" evidence="1"/>
<name>A0A4Y2A3Q9_ARAVE</name>
<dbReference type="Pfam" id="PF05970">
    <property type="entry name" value="PIF1"/>
    <property type="match status" value="1"/>
</dbReference>
<dbReference type="Proteomes" id="UP000499080">
    <property type="component" value="Unassembled WGS sequence"/>
</dbReference>
<keyword evidence="1" id="KW-0067">ATP-binding</keyword>
<dbReference type="GO" id="GO:0005524">
    <property type="term" value="F:ATP binding"/>
    <property type="evidence" value="ECO:0007669"/>
    <property type="project" value="UniProtKB-KW"/>
</dbReference>
<evidence type="ECO:0000313" key="4">
    <source>
        <dbReference type="Proteomes" id="UP000499080"/>
    </source>
</evidence>
<comment type="cofactor">
    <cofactor evidence="1">
        <name>Mg(2+)</name>
        <dbReference type="ChEBI" id="CHEBI:18420"/>
    </cofactor>
</comment>
<dbReference type="InterPro" id="IPR010285">
    <property type="entry name" value="DNA_helicase_pif1-like_DEAD"/>
</dbReference>
<dbReference type="InterPro" id="IPR027417">
    <property type="entry name" value="P-loop_NTPase"/>
</dbReference>
<dbReference type="GO" id="GO:0006281">
    <property type="term" value="P:DNA repair"/>
    <property type="evidence" value="ECO:0007669"/>
    <property type="project" value="UniProtKB-KW"/>
</dbReference>
<keyword evidence="1" id="KW-0547">Nucleotide-binding</keyword>
<keyword evidence="1" id="KW-0347">Helicase</keyword>
<keyword evidence="1" id="KW-0378">Hydrolase</keyword>
<dbReference type="SUPFAM" id="SSF52540">
    <property type="entry name" value="P-loop containing nucleoside triphosphate hydrolases"/>
    <property type="match status" value="1"/>
</dbReference>
<comment type="similarity">
    <text evidence="1">Belongs to the helicase family.</text>
</comment>